<keyword evidence="5 8" id="KW-1133">Transmembrane helix</keyword>
<evidence type="ECO:0000256" key="3">
    <source>
        <dbReference type="ARBA" id="ARBA00022519"/>
    </source>
</evidence>
<dbReference type="EMBL" id="CP003060">
    <property type="protein sequence ID" value="AEP28747.1"/>
    <property type="molecule type" value="Genomic_DNA"/>
</dbReference>
<proteinExistence type="predicted"/>
<keyword evidence="6 8" id="KW-0472">Membrane</keyword>
<dbReference type="eggNOG" id="COG1463">
    <property type="taxonomic scope" value="Bacteria"/>
</dbReference>
<evidence type="ECO:0000256" key="7">
    <source>
        <dbReference type="SAM" id="MobiDB-lite"/>
    </source>
</evidence>
<feature type="region of interest" description="Disordered" evidence="7">
    <location>
        <begin position="1"/>
        <end position="28"/>
    </location>
</feature>
<keyword evidence="2" id="KW-1003">Cell membrane</keyword>
<evidence type="ECO:0000256" key="8">
    <source>
        <dbReference type="SAM" id="Phobius"/>
    </source>
</evidence>
<accession>G4QEI4</accession>
<dbReference type="Proteomes" id="UP000009282">
    <property type="component" value="Chromosome"/>
</dbReference>
<feature type="domain" description="Mce/MlaD" evidence="9">
    <location>
        <begin position="318"/>
        <end position="416"/>
    </location>
</feature>
<dbReference type="NCBIfam" id="NF008070">
    <property type="entry name" value="PRK10807.1"/>
    <property type="match status" value="1"/>
</dbReference>
<dbReference type="PANTHER" id="PTHR30462">
    <property type="entry name" value="INTERMEMBRANE TRANSPORT PROTEIN PQIB-RELATED"/>
    <property type="match status" value="1"/>
</dbReference>
<evidence type="ECO:0000256" key="2">
    <source>
        <dbReference type="ARBA" id="ARBA00022475"/>
    </source>
</evidence>
<sequence length="565" mass="61767">MTSNTNTENGQSGKTEEDSTLSSQAAPEANEPVVVDKARFSKVWILPILAALIGLGMVYNDWQNRGIHIQVEFETAEGLEVKKTVLKNRNVDIGRVKKISFSEDKTKILVDIEVDKSMGSFLVEDSEFWVVKPRFGATGITGFGTLLSGAYIEVSPGQSEIEQLEFKGLETPPVTSLNADGIHLKLVSRGNKPLKVGNPVLHKGFEVGAVESKYYDDLEQEAHYDVFIQAPFHNLITENTSFWNVNGLSITTSTQGVNVTMASLDALVAGGVEFGLLDGALPGLGVPQNYQFQVYDSKESIDEQRDYKFVEYVLLVEDSVGGLHKGAPVEYRGIRLGTVSEPYMEFWEIIDVAGVGKEERIPVVIKLEPERLMKNGYIAIDIFKAMVDDWIKEGLTASLESANLLTGSLMVSLQPGGEPIAAVGQFGKFPVIPSSQGGFASLSKKLENILSELERLPLNATLANINGLIDSADETVKTTGGVIEKASKTLHTLEQSLEELQSTLRGLQPDSQVYRSVEEMIKKIEVTLDEIKPIVKEVSNQPNSLVFGEPASSDRQPKSSKKEGN</sequence>
<evidence type="ECO:0000313" key="10">
    <source>
        <dbReference type="EMBL" id="AEP28747.1"/>
    </source>
</evidence>
<dbReference type="OrthoDB" id="9806984at2"/>
<feature type="transmembrane region" description="Helical" evidence="8">
    <location>
        <begin position="43"/>
        <end position="62"/>
    </location>
</feature>
<feature type="compositionally biased region" description="Polar residues" evidence="7">
    <location>
        <begin position="1"/>
        <end position="13"/>
    </location>
</feature>
<evidence type="ECO:0000256" key="6">
    <source>
        <dbReference type="ARBA" id="ARBA00023136"/>
    </source>
</evidence>
<organism evidence="10 11">
    <name type="scientific">Glaciecola nitratireducens (strain JCM 12485 / KCTC 12276 / FR1064)</name>
    <dbReference type="NCBI Taxonomy" id="1085623"/>
    <lineage>
        <taxon>Bacteria</taxon>
        <taxon>Pseudomonadati</taxon>
        <taxon>Pseudomonadota</taxon>
        <taxon>Gammaproteobacteria</taxon>
        <taxon>Alteromonadales</taxon>
        <taxon>Alteromonadaceae</taxon>
        <taxon>Brumicola</taxon>
    </lineage>
</organism>
<dbReference type="InterPro" id="IPR003399">
    <property type="entry name" value="Mce/MlaD"/>
</dbReference>
<dbReference type="HOGENOM" id="CLU_018765_3_1_6"/>
<protein>
    <submittedName>
        <fullName evidence="10">Paraquat-inducible protein B</fullName>
    </submittedName>
</protein>
<dbReference type="KEGG" id="gni:GNIT_0593"/>
<evidence type="ECO:0000313" key="11">
    <source>
        <dbReference type="Proteomes" id="UP000009282"/>
    </source>
</evidence>
<feature type="domain" description="Mce/MlaD" evidence="9">
    <location>
        <begin position="66"/>
        <end position="157"/>
    </location>
</feature>
<keyword evidence="4 8" id="KW-0812">Transmembrane</keyword>
<feature type="region of interest" description="Disordered" evidence="7">
    <location>
        <begin position="542"/>
        <end position="565"/>
    </location>
</feature>
<dbReference type="Pfam" id="PF02470">
    <property type="entry name" value="MlaD"/>
    <property type="match status" value="2"/>
</dbReference>
<dbReference type="RefSeq" id="WP_014107624.1">
    <property type="nucleotide sequence ID" value="NC_016041.1"/>
</dbReference>
<gene>
    <name evidence="10" type="primary">pqiB</name>
    <name evidence="10" type="ordered locus">GNIT_0593</name>
</gene>
<keyword evidence="11" id="KW-1185">Reference proteome</keyword>
<feature type="compositionally biased region" description="Basic and acidic residues" evidence="7">
    <location>
        <begin position="555"/>
        <end position="565"/>
    </location>
</feature>
<dbReference type="GO" id="GO:0005886">
    <property type="term" value="C:plasma membrane"/>
    <property type="evidence" value="ECO:0007669"/>
    <property type="project" value="UniProtKB-SubCell"/>
</dbReference>
<dbReference type="PANTHER" id="PTHR30462:SF2">
    <property type="entry name" value="INTERMEMBRANE TRANSPORT PROTEIN PQIB"/>
    <property type="match status" value="1"/>
</dbReference>
<reference evidence="10 11" key="1">
    <citation type="journal article" date="2011" name="J. Bacteriol.">
        <title>Complete genome sequence of seawater bacterium Glaciecola nitratireducens FR1064T.</title>
        <authorList>
            <person name="Bian F."/>
            <person name="Qin Q.L."/>
            <person name="Xie B.B."/>
            <person name="Shu Y.L."/>
            <person name="Zhang X.Y."/>
            <person name="Yu Y."/>
            <person name="Chen B."/>
            <person name="Chen X.L."/>
            <person name="Zhou B.C."/>
            <person name="Zhang Y.Z."/>
        </authorList>
    </citation>
    <scope>NUCLEOTIDE SEQUENCE [LARGE SCALE GENOMIC DNA]</scope>
    <source>
        <strain evidence="11">JCM 12485 / KCTC 12276 / FR1064</strain>
    </source>
</reference>
<evidence type="ECO:0000256" key="5">
    <source>
        <dbReference type="ARBA" id="ARBA00022989"/>
    </source>
</evidence>
<dbReference type="InterPro" id="IPR051800">
    <property type="entry name" value="PqiA-PqiB_transport"/>
</dbReference>
<dbReference type="Gene3D" id="1.20.1480.30">
    <property type="entry name" value="Designed four-helix bundle protein"/>
    <property type="match status" value="1"/>
</dbReference>
<evidence type="ECO:0000259" key="9">
    <source>
        <dbReference type="Pfam" id="PF02470"/>
    </source>
</evidence>
<evidence type="ECO:0000256" key="1">
    <source>
        <dbReference type="ARBA" id="ARBA00004533"/>
    </source>
</evidence>
<name>G4QEI4_GLANF</name>
<comment type="subcellular location">
    <subcellularLocation>
        <location evidence="1">Cell inner membrane</location>
    </subcellularLocation>
</comment>
<dbReference type="AlphaFoldDB" id="G4QEI4"/>
<dbReference type="eggNOG" id="COG3008">
    <property type="taxonomic scope" value="Bacteria"/>
</dbReference>
<dbReference type="STRING" id="1085623.GNIT_0593"/>
<evidence type="ECO:0000256" key="4">
    <source>
        <dbReference type="ARBA" id="ARBA00022692"/>
    </source>
</evidence>
<keyword evidence="3" id="KW-0997">Cell inner membrane</keyword>